<dbReference type="InterPro" id="IPR011650">
    <property type="entry name" value="Peptidase_M20_dimer"/>
</dbReference>
<dbReference type="SUPFAM" id="SSF53187">
    <property type="entry name" value="Zn-dependent exopeptidases"/>
    <property type="match status" value="1"/>
</dbReference>
<feature type="binding site" evidence="3">
    <location>
        <position position="97"/>
    </location>
    <ligand>
        <name>Zn(2+)</name>
        <dbReference type="ChEBI" id="CHEBI:29105"/>
        <label>1</label>
    </ligand>
</feature>
<feature type="binding site" evidence="3">
    <location>
        <position position="97"/>
    </location>
    <ligand>
        <name>Zn(2+)</name>
        <dbReference type="ChEBI" id="CHEBI:29105"/>
        <label>2</label>
    </ligand>
</feature>
<dbReference type="Gene3D" id="3.40.630.10">
    <property type="entry name" value="Zn peptidases"/>
    <property type="match status" value="1"/>
</dbReference>
<keyword evidence="5" id="KW-0614">Plasmid</keyword>
<dbReference type="PANTHER" id="PTHR32494:SF5">
    <property type="entry name" value="ALLANTOATE AMIDOHYDROLASE"/>
    <property type="match status" value="1"/>
</dbReference>
<dbReference type="Pfam" id="PF01546">
    <property type="entry name" value="Peptidase_M20"/>
    <property type="match status" value="1"/>
</dbReference>
<keyword evidence="3" id="KW-0479">Metal-binding</keyword>
<organism evidence="5">
    <name type="scientific">Rhizobium sp. ZPR3</name>
    <dbReference type="NCBI Taxonomy" id="3158967"/>
    <lineage>
        <taxon>Bacteria</taxon>
        <taxon>Pseudomonadati</taxon>
        <taxon>Pseudomonadota</taxon>
        <taxon>Alphaproteobacteria</taxon>
        <taxon>Hyphomicrobiales</taxon>
        <taxon>Rhizobiaceae</taxon>
        <taxon>Rhizobium/Agrobacterium group</taxon>
        <taxon>Rhizobium</taxon>
    </lineage>
</organism>
<evidence type="ECO:0000256" key="3">
    <source>
        <dbReference type="PIRSR" id="PIRSR001235-1"/>
    </source>
</evidence>
<dbReference type="EMBL" id="CP157964">
    <property type="protein sequence ID" value="XBT97987.1"/>
    <property type="molecule type" value="Genomic_DNA"/>
</dbReference>
<evidence type="ECO:0000259" key="4">
    <source>
        <dbReference type="Pfam" id="PF07687"/>
    </source>
</evidence>
<dbReference type="CDD" id="cd03884">
    <property type="entry name" value="M20_bAS"/>
    <property type="match status" value="1"/>
</dbReference>
<gene>
    <name evidence="5" type="ORF">ABM479_34485</name>
</gene>
<evidence type="ECO:0000256" key="2">
    <source>
        <dbReference type="ARBA" id="ARBA00022801"/>
    </source>
</evidence>
<protein>
    <submittedName>
        <fullName evidence="5">Hydantoinase/carbamoylase family amidase</fullName>
        <ecNumber evidence="5">3.5.-.-</ecNumber>
    </submittedName>
</protein>
<feature type="domain" description="Peptidase M20 dimerisation" evidence="4">
    <location>
        <begin position="215"/>
        <end position="315"/>
    </location>
</feature>
<keyword evidence="3" id="KW-0862">Zinc</keyword>
<dbReference type="InterPro" id="IPR036264">
    <property type="entry name" value="Bact_exopeptidase_dim_dom"/>
</dbReference>
<feature type="binding site" evidence="3">
    <location>
        <position position="132"/>
    </location>
    <ligand>
        <name>Zn(2+)</name>
        <dbReference type="ChEBI" id="CHEBI:29105"/>
        <label>2</label>
    </ligand>
</feature>
<dbReference type="GO" id="GO:0016813">
    <property type="term" value="F:hydrolase activity, acting on carbon-nitrogen (but not peptide) bonds, in linear amidines"/>
    <property type="evidence" value="ECO:0007669"/>
    <property type="project" value="InterPro"/>
</dbReference>
<name>A0AAU7S6D2_9HYPH</name>
<dbReference type="Gene3D" id="3.30.70.360">
    <property type="match status" value="1"/>
</dbReference>
<dbReference type="NCBIfam" id="TIGR01879">
    <property type="entry name" value="hydantase"/>
    <property type="match status" value="1"/>
</dbReference>
<dbReference type="InterPro" id="IPR002933">
    <property type="entry name" value="Peptidase_M20"/>
</dbReference>
<feature type="binding site" evidence="3">
    <location>
        <position position="196"/>
    </location>
    <ligand>
        <name>Zn(2+)</name>
        <dbReference type="ChEBI" id="CHEBI:29105"/>
        <label>1</label>
    </ligand>
</feature>
<evidence type="ECO:0000256" key="1">
    <source>
        <dbReference type="ARBA" id="ARBA00006153"/>
    </source>
</evidence>
<dbReference type="Pfam" id="PF07687">
    <property type="entry name" value="M20_dimer"/>
    <property type="match status" value="1"/>
</dbReference>
<reference evidence="5" key="1">
    <citation type="submission" date="2024-06" db="EMBL/GenBank/DDBJ databases">
        <authorList>
            <person name="Li T."/>
            <person name="Gao R."/>
        </authorList>
    </citation>
    <scope>NUCLEOTIDE SEQUENCE</scope>
    <source>
        <strain evidence="5">ZPR3</strain>
        <plasmid evidence="5">unnamed4</plasmid>
    </source>
</reference>
<evidence type="ECO:0000313" key="5">
    <source>
        <dbReference type="EMBL" id="XBT97987.1"/>
    </source>
</evidence>
<sequence>MIGDVHGHVDGERLWARLMELAEFGKRPDGGVDRQTLTVDEIAARAQIVSWARDLGLTPYTDVAANLFLRLEGLSPKLAPVVAGSHIDTQPTGGKFDGAFGVISALEAVNAIISSGKRTNRSIEVVAWTNEEACRFAPGMTGSCVFTNKLSIGEAELLKDGQGVSLAQARDAVLASDDGVSLRDLNWPIASYVEPHIEQATRLEEAGYPIGVVTGIQGTRRYRVKILGEPAHAGTAERGVRRDALLAAARIINSLDLETAKIAGFKFTVGMLNVTPNAPSVVPQEVFFSIDIRHVDDQAVDAIAKCIHSIVEREKGPCGAIVKEITHAPSVHFDAEIQNKIAACADAVGIPHMPVFSAAGHDARQLSYIAPSGMIFVPCKGGISHSPEEWAEPEHLTAATKILAELLVQLADE</sequence>
<dbReference type="AlphaFoldDB" id="A0AAU7S6D2"/>
<dbReference type="GO" id="GO:0046872">
    <property type="term" value="F:metal ion binding"/>
    <property type="evidence" value="ECO:0007669"/>
    <property type="project" value="UniProtKB-KW"/>
</dbReference>
<dbReference type="PANTHER" id="PTHR32494">
    <property type="entry name" value="ALLANTOATE DEIMINASE-RELATED"/>
    <property type="match status" value="1"/>
</dbReference>
<comment type="cofactor">
    <cofactor evidence="3">
        <name>Zn(2+)</name>
        <dbReference type="ChEBI" id="CHEBI:29105"/>
    </cofactor>
    <text evidence="3">Binds 2 Zn(2+) ions per subunit.</text>
</comment>
<accession>A0AAU7S6D2</accession>
<keyword evidence="2 5" id="KW-0378">Hydrolase</keyword>
<dbReference type="EC" id="3.5.-.-" evidence="5"/>
<dbReference type="PIRSF" id="PIRSF001235">
    <property type="entry name" value="Amidase_carbamoylase"/>
    <property type="match status" value="1"/>
</dbReference>
<dbReference type="InterPro" id="IPR010158">
    <property type="entry name" value="Amidase_Cbmase"/>
</dbReference>
<feature type="binding site" evidence="3">
    <location>
        <position position="385"/>
    </location>
    <ligand>
        <name>Zn(2+)</name>
        <dbReference type="ChEBI" id="CHEBI:29105"/>
        <label>2</label>
    </ligand>
</feature>
<proteinExistence type="inferred from homology"/>
<feature type="binding site" evidence="3">
    <location>
        <position position="86"/>
    </location>
    <ligand>
        <name>Zn(2+)</name>
        <dbReference type="ChEBI" id="CHEBI:29105"/>
        <label>1</label>
    </ligand>
</feature>
<dbReference type="RefSeq" id="WP_349963245.1">
    <property type="nucleotide sequence ID" value="NZ_CP157964.1"/>
</dbReference>
<dbReference type="SUPFAM" id="SSF55031">
    <property type="entry name" value="Bacterial exopeptidase dimerisation domain"/>
    <property type="match status" value="1"/>
</dbReference>
<geneLocation type="plasmid" evidence="5">
    <name>unnamed4</name>
</geneLocation>
<comment type="similarity">
    <text evidence="1">Belongs to the peptidase M20 family.</text>
</comment>